<comment type="caution">
    <text evidence="1">The sequence shown here is derived from an EMBL/GenBank/DDBJ whole genome shotgun (WGS) entry which is preliminary data.</text>
</comment>
<sequence length="77" mass="8355">MAFPSTDNVLCPTKGALKQTRRLCLAPGRPGDPTRAPCPPRRNLPRCQEEHLCEGGEPGLRFPHRRCSSSSSIGVSV</sequence>
<dbReference type="EMBL" id="CAAE01015029">
    <property type="protein sequence ID" value="CAG11145.1"/>
    <property type="molecule type" value="Genomic_DNA"/>
</dbReference>
<protein>
    <submittedName>
        <fullName evidence="1">(spotted green pufferfish) hypothetical protein</fullName>
    </submittedName>
</protein>
<proteinExistence type="predicted"/>
<gene>
    <name evidence="1" type="ORF">GSTENG00033005001</name>
</gene>
<evidence type="ECO:0000313" key="1">
    <source>
        <dbReference type="EMBL" id="CAG11145.1"/>
    </source>
</evidence>
<dbReference type="AlphaFoldDB" id="Q4RKD7"/>
<reference evidence="1" key="1">
    <citation type="journal article" date="2004" name="Nature">
        <title>Genome duplication in the teleost fish Tetraodon nigroviridis reveals the early vertebrate proto-karyotype.</title>
        <authorList>
            <person name="Jaillon O."/>
            <person name="Aury J.-M."/>
            <person name="Brunet F."/>
            <person name="Petit J.-L."/>
            <person name="Stange-Thomann N."/>
            <person name="Mauceli E."/>
            <person name="Bouneau L."/>
            <person name="Fischer C."/>
            <person name="Ozouf-Costaz C."/>
            <person name="Bernot A."/>
            <person name="Nicaud S."/>
            <person name="Jaffe D."/>
            <person name="Fisher S."/>
            <person name="Lutfalla G."/>
            <person name="Dossat C."/>
            <person name="Segurens B."/>
            <person name="Dasilva C."/>
            <person name="Salanoubat M."/>
            <person name="Levy M."/>
            <person name="Boudet N."/>
            <person name="Castellano S."/>
            <person name="Anthouard V."/>
            <person name="Jubin C."/>
            <person name="Castelli V."/>
            <person name="Katinka M."/>
            <person name="Vacherie B."/>
            <person name="Biemont C."/>
            <person name="Skalli Z."/>
            <person name="Cattolico L."/>
            <person name="Poulain J."/>
            <person name="De Berardinis V."/>
            <person name="Cruaud C."/>
            <person name="Duprat S."/>
            <person name="Brottier P."/>
            <person name="Coutanceau J.-P."/>
            <person name="Gouzy J."/>
            <person name="Parra G."/>
            <person name="Lardier G."/>
            <person name="Chapple C."/>
            <person name="McKernan K.J."/>
            <person name="McEwan P."/>
            <person name="Bosak S."/>
            <person name="Kellis M."/>
            <person name="Volff J.-N."/>
            <person name="Guigo R."/>
            <person name="Zody M.C."/>
            <person name="Mesirov J."/>
            <person name="Lindblad-Toh K."/>
            <person name="Birren B."/>
            <person name="Nusbaum C."/>
            <person name="Kahn D."/>
            <person name="Robinson-Rechavi M."/>
            <person name="Laudet V."/>
            <person name="Schachter V."/>
            <person name="Quetier F."/>
            <person name="Saurin W."/>
            <person name="Scarpelli C."/>
            <person name="Wincker P."/>
            <person name="Lander E.S."/>
            <person name="Weissenbach J."/>
            <person name="Roest Crollius H."/>
        </authorList>
    </citation>
    <scope>NUCLEOTIDE SEQUENCE [LARGE SCALE GENOMIC DNA]</scope>
</reference>
<name>Q4RKD7_TETNG</name>
<reference evidence="1" key="2">
    <citation type="submission" date="2004-02" db="EMBL/GenBank/DDBJ databases">
        <authorList>
            <consortium name="Genoscope"/>
            <consortium name="Whitehead Institute Centre for Genome Research"/>
        </authorList>
    </citation>
    <scope>NUCLEOTIDE SEQUENCE</scope>
</reference>
<dbReference type="KEGG" id="tng:GSTEN00033005G001"/>
<organism evidence="1">
    <name type="scientific">Tetraodon nigroviridis</name>
    <name type="common">Spotted green pufferfish</name>
    <name type="synonym">Chelonodon nigroviridis</name>
    <dbReference type="NCBI Taxonomy" id="99883"/>
    <lineage>
        <taxon>Eukaryota</taxon>
        <taxon>Metazoa</taxon>
        <taxon>Chordata</taxon>
        <taxon>Craniata</taxon>
        <taxon>Vertebrata</taxon>
        <taxon>Euteleostomi</taxon>
        <taxon>Actinopterygii</taxon>
        <taxon>Neopterygii</taxon>
        <taxon>Teleostei</taxon>
        <taxon>Neoteleostei</taxon>
        <taxon>Acanthomorphata</taxon>
        <taxon>Eupercaria</taxon>
        <taxon>Tetraodontiformes</taxon>
        <taxon>Tetradontoidea</taxon>
        <taxon>Tetraodontidae</taxon>
        <taxon>Tetraodon</taxon>
    </lineage>
</organism>
<accession>Q4RKD7</accession>